<proteinExistence type="inferred from homology"/>
<comment type="subcellular location">
    <subcellularLocation>
        <location evidence="1 13">Cytoplasm</location>
    </subcellularLocation>
</comment>
<dbReference type="InterPro" id="IPR037235">
    <property type="entry name" value="TRCF-like_C_D7"/>
</dbReference>
<comment type="similarity">
    <text evidence="11 13">In the C-terminal section; belongs to the helicase family. RecG subfamily.</text>
</comment>
<dbReference type="Gene3D" id="3.40.50.300">
    <property type="entry name" value="P-loop containing nucleotide triphosphate hydrolases"/>
    <property type="match status" value="2"/>
</dbReference>
<dbReference type="PANTHER" id="PTHR47964">
    <property type="entry name" value="ATP-DEPENDENT DNA HELICASE HOMOLOG RECG, CHLOROPLASTIC"/>
    <property type="match status" value="1"/>
</dbReference>
<dbReference type="Pfam" id="PF00270">
    <property type="entry name" value="DEAD"/>
    <property type="match status" value="1"/>
</dbReference>
<comment type="caution">
    <text evidence="16">The sequence shown here is derived from an EMBL/GenBank/DDBJ whole genome shotgun (WGS) entry which is preliminary data.</text>
</comment>
<keyword evidence="3 13" id="KW-0547">Nucleotide-binding</keyword>
<dbReference type="GO" id="GO:0003684">
    <property type="term" value="F:damaged DNA binding"/>
    <property type="evidence" value="ECO:0007669"/>
    <property type="project" value="InterPro"/>
</dbReference>
<evidence type="ECO:0000256" key="9">
    <source>
        <dbReference type="ARBA" id="ARBA00023204"/>
    </source>
</evidence>
<evidence type="ECO:0000256" key="7">
    <source>
        <dbReference type="ARBA" id="ARBA00022840"/>
    </source>
</evidence>
<dbReference type="GO" id="GO:0000716">
    <property type="term" value="P:transcription-coupled nucleotide-excision repair, DNA damage recognition"/>
    <property type="evidence" value="ECO:0007669"/>
    <property type="project" value="UniProtKB-UniRule"/>
</dbReference>
<feature type="domain" description="Helicase ATP-binding" evidence="14">
    <location>
        <begin position="640"/>
        <end position="801"/>
    </location>
</feature>
<reference evidence="16 17" key="1">
    <citation type="submission" date="2016-05" db="EMBL/GenBank/DDBJ databases">
        <title>Microbial solvent formation.</title>
        <authorList>
            <person name="Poehlein A."/>
            <person name="Montoya Solano J.D."/>
            <person name="Flitsch S."/>
            <person name="Krabben P."/>
            <person name="Duerre P."/>
            <person name="Daniel R."/>
        </authorList>
    </citation>
    <scope>NUCLEOTIDE SEQUENCE [LARGE SCALE GENOMIC DNA]</scope>
    <source>
        <strain evidence="16 17">L1-8</strain>
    </source>
</reference>
<dbReference type="GO" id="GO:0006355">
    <property type="term" value="P:regulation of DNA-templated transcription"/>
    <property type="evidence" value="ECO:0007669"/>
    <property type="project" value="UniProtKB-UniRule"/>
</dbReference>
<dbReference type="Proteomes" id="UP000191154">
    <property type="component" value="Unassembled WGS sequence"/>
</dbReference>
<dbReference type="InterPro" id="IPR041471">
    <property type="entry name" value="UvrB_inter"/>
</dbReference>
<dbReference type="InterPro" id="IPR001650">
    <property type="entry name" value="Helicase_C-like"/>
</dbReference>
<dbReference type="Gene3D" id="3.40.50.11180">
    <property type="match status" value="1"/>
</dbReference>
<dbReference type="InterPro" id="IPR003711">
    <property type="entry name" value="CarD-like/TRCF_RID"/>
</dbReference>
<dbReference type="Pfam" id="PF00271">
    <property type="entry name" value="Helicase_C"/>
    <property type="match status" value="1"/>
</dbReference>
<evidence type="ECO:0000313" key="16">
    <source>
        <dbReference type="EMBL" id="OOM11167.1"/>
    </source>
</evidence>
<dbReference type="RefSeq" id="WP_077866059.1">
    <property type="nucleotide sequence ID" value="NZ_LZYZ01000005.1"/>
</dbReference>
<dbReference type="SMART" id="SM00982">
    <property type="entry name" value="TRCF"/>
    <property type="match status" value="1"/>
</dbReference>
<accession>A0A1S8N407</accession>
<evidence type="ECO:0000259" key="14">
    <source>
        <dbReference type="PROSITE" id="PS51192"/>
    </source>
</evidence>
<dbReference type="SUPFAM" id="SSF52540">
    <property type="entry name" value="P-loop containing nucleoside triphosphate hydrolases"/>
    <property type="match status" value="4"/>
</dbReference>
<dbReference type="Gene3D" id="2.40.10.170">
    <property type="match status" value="1"/>
</dbReference>
<dbReference type="GO" id="GO:0016787">
    <property type="term" value="F:hydrolase activity"/>
    <property type="evidence" value="ECO:0007669"/>
    <property type="project" value="UniProtKB-KW"/>
</dbReference>
<dbReference type="PANTHER" id="PTHR47964:SF1">
    <property type="entry name" value="ATP-DEPENDENT DNA HELICASE HOMOLOG RECG, CHLOROPLASTIC"/>
    <property type="match status" value="1"/>
</dbReference>
<dbReference type="CDD" id="cd17991">
    <property type="entry name" value="DEXHc_TRCF"/>
    <property type="match status" value="1"/>
</dbReference>
<dbReference type="SMART" id="SM01058">
    <property type="entry name" value="CarD_TRCF"/>
    <property type="match status" value="1"/>
</dbReference>
<evidence type="ECO:0000256" key="10">
    <source>
        <dbReference type="ARBA" id="ARBA00061104"/>
    </source>
</evidence>
<dbReference type="InterPro" id="IPR004576">
    <property type="entry name" value="Mfd"/>
</dbReference>
<dbReference type="EMBL" id="LZYZ01000005">
    <property type="protein sequence ID" value="OOM11167.1"/>
    <property type="molecule type" value="Genomic_DNA"/>
</dbReference>
<dbReference type="Pfam" id="PF03461">
    <property type="entry name" value="TRCF"/>
    <property type="match status" value="1"/>
</dbReference>
<dbReference type="PROSITE" id="PS51194">
    <property type="entry name" value="HELICASE_CTER"/>
    <property type="match status" value="1"/>
</dbReference>
<name>A0A1S8N407_CLOSA</name>
<evidence type="ECO:0000256" key="6">
    <source>
        <dbReference type="ARBA" id="ARBA00022806"/>
    </source>
</evidence>
<evidence type="ECO:0000259" key="15">
    <source>
        <dbReference type="PROSITE" id="PS51194"/>
    </source>
</evidence>
<dbReference type="InterPro" id="IPR005118">
    <property type="entry name" value="TRCF_C"/>
</dbReference>
<organism evidence="16 17">
    <name type="scientific">Clostridium saccharobutylicum</name>
    <dbReference type="NCBI Taxonomy" id="169679"/>
    <lineage>
        <taxon>Bacteria</taxon>
        <taxon>Bacillati</taxon>
        <taxon>Bacillota</taxon>
        <taxon>Clostridia</taxon>
        <taxon>Eubacteriales</taxon>
        <taxon>Clostridiaceae</taxon>
        <taxon>Clostridium</taxon>
    </lineage>
</organism>
<keyword evidence="6" id="KW-0347">Helicase</keyword>
<evidence type="ECO:0000256" key="2">
    <source>
        <dbReference type="ARBA" id="ARBA00022490"/>
    </source>
</evidence>
<dbReference type="SUPFAM" id="SSF141259">
    <property type="entry name" value="CarD-like"/>
    <property type="match status" value="1"/>
</dbReference>
<keyword evidence="7 13" id="KW-0067">ATP-binding</keyword>
<dbReference type="InterPro" id="IPR027417">
    <property type="entry name" value="P-loop_NTPase"/>
</dbReference>
<evidence type="ECO:0000256" key="4">
    <source>
        <dbReference type="ARBA" id="ARBA00022763"/>
    </source>
</evidence>
<dbReference type="SMART" id="SM00487">
    <property type="entry name" value="DEXDc"/>
    <property type="match status" value="1"/>
</dbReference>
<protein>
    <recommendedName>
        <fullName evidence="12 13">Transcription-repair-coupling factor</fullName>
        <shortName evidence="13">TRCF</shortName>
        <ecNumber evidence="13">3.6.4.-</ecNumber>
    </recommendedName>
</protein>
<dbReference type="InterPro" id="IPR014001">
    <property type="entry name" value="Helicase_ATP-bd"/>
</dbReference>
<evidence type="ECO:0000256" key="3">
    <source>
        <dbReference type="ARBA" id="ARBA00022741"/>
    </source>
</evidence>
<keyword evidence="5 13" id="KW-0378">Hydrolase</keyword>
<keyword evidence="2 13" id="KW-0963">Cytoplasm</keyword>
<dbReference type="Pfam" id="PF02559">
    <property type="entry name" value="CarD_TRCF_RID"/>
    <property type="match status" value="1"/>
</dbReference>
<dbReference type="NCBIfam" id="TIGR00580">
    <property type="entry name" value="mfd"/>
    <property type="match status" value="1"/>
</dbReference>
<dbReference type="InterPro" id="IPR011545">
    <property type="entry name" value="DEAD/DEAH_box_helicase_dom"/>
</dbReference>
<dbReference type="GO" id="GO:0005524">
    <property type="term" value="F:ATP binding"/>
    <property type="evidence" value="ECO:0007669"/>
    <property type="project" value="UniProtKB-UniRule"/>
</dbReference>
<dbReference type="InterPro" id="IPR036101">
    <property type="entry name" value="CarD-like/TRCF_RID_sf"/>
</dbReference>
<evidence type="ECO:0000256" key="13">
    <source>
        <dbReference type="HAMAP-Rule" id="MF_00969"/>
    </source>
</evidence>
<dbReference type="EC" id="3.6.4.-" evidence="13"/>
<dbReference type="Gene3D" id="3.90.1150.50">
    <property type="entry name" value="Transcription-repair-coupling factor, D7 domain"/>
    <property type="match status" value="1"/>
</dbReference>
<gene>
    <name evidence="13 16" type="primary">mfd</name>
    <name evidence="16" type="ORF">CLOSAC_27100</name>
</gene>
<evidence type="ECO:0000313" key="17">
    <source>
        <dbReference type="Proteomes" id="UP000191154"/>
    </source>
</evidence>
<dbReference type="SUPFAM" id="SSF143517">
    <property type="entry name" value="TRCF domain-like"/>
    <property type="match status" value="1"/>
</dbReference>
<dbReference type="HAMAP" id="MF_00969">
    <property type="entry name" value="TRCF"/>
    <property type="match status" value="1"/>
</dbReference>
<dbReference type="Pfam" id="PF17757">
    <property type="entry name" value="UvrB_inter"/>
    <property type="match status" value="1"/>
</dbReference>
<dbReference type="FunFam" id="3.40.50.300:FF:000546">
    <property type="entry name" value="Transcription-repair-coupling factor"/>
    <property type="match status" value="1"/>
</dbReference>
<sequence>MRLKGLLQPLESSGQFRDIIKGIEAKRYPIGVYGTSESGRGYVIDSIFENIDKSMIIATQSDMEAKNLYEDLILYTNDVYYFPAKEMVFYNIDAVSGDLRWARLKVINEILNKKKKIIVTSIDAFAAKYTPHKLFVEYSMHLKENDEINIIDISKKMIQSGYERVEMVEGKGQFSLRGGILDVFPTCSTYPYRVELFGDEIESIRTFNIESQRSIEKVKKIDIFPAKEIIISEEALSLGRDRLKDDFEKITSNDKDNERVDKLRKILNKNLESLEEKSSFETIDSYLPYFSETTESFFDYFKDYFFVVNDVQRCKGKLESIYLEFEENFTAFSQRGDIFPRQGELLISKEEVFESFEGKNVVFFESLTKANDWLKPFVTVNVSQVTLNNYQGQLDLLIDDILSKKSLGYKTLILSGTRARGERLVATLRDRGIESSYRDTIDDIQYGEVVITFGNQLKGFEYPEYKICLISDREVFGEAKRKIKNKKSKKKGVSKIKSFAELKPGDYVVHANHGIGVYKGIKQIDVAGHKRDYLDIVYDKGDKLYVPVEQLDLIQKYIGSEGKSPKVNKLGSAEWQKAKAKVRKSINEIAEDLVKLYAMRTTVKGHKFSKDTEWQKQFEDEFPFEETPDQLTSLEEIKSDMECDKPMDRLLCGDVGYGKTEVALRAAFKAVMDGKQVALLVPTTILAEQHYKNMKNRFSDFPIKIDMVSRFRTTKQQNETLKKVKEGNVDILIGTHRLVSKDIQFKDLGLLVVDEEQRFGVKQKEKIKNIKKNIDVLTLSATPIPRTLHMSLSGVRDISVIETPPEERYPVQTYVVEQNDQLIRDAILREIGRGGQVYFVYNRVEDIERIAKYVQGLVPESKVGIAHGQMAERQLEKEMFDFMAGEYNVLVCTTIIETGMDIQNVNTIIIYDSDKMGLSQLYQLRGRVGRSNRIAYAYLLYTKDKVLTEVAEKRLKALKDFTELGSGFKIAMRDLEIRGAGNMMGSSQHGHMASIGYDLYCRMLEDTVKLIKGEIQKEPVETTVDVKVDAFISESYIDDEIQKIEVYKKIAAIDGIEDYNDIKEELEDRYSKIPEPVYNLMDIAYIKSQAKSIFIEEIKETPKEIIFRFAEGESEYKNIFKSLIEKYKDGVVLKFGLNPYFAFKLKNIKMENKLEFLKDVFNDIIL</sequence>
<feature type="domain" description="Helicase C-terminal" evidence="15">
    <location>
        <begin position="810"/>
        <end position="976"/>
    </location>
</feature>
<comment type="function">
    <text evidence="13">Couples transcription and DNA repair by recognizing RNA polymerase (RNAP) stalled at DNA lesions. Mediates ATP-dependent release of RNAP and its truncated transcript from the DNA, and recruitment of nucleotide excision repair machinery to the damaged site.</text>
</comment>
<dbReference type="GO" id="GO:0003678">
    <property type="term" value="F:DNA helicase activity"/>
    <property type="evidence" value="ECO:0007669"/>
    <property type="project" value="TreeGrafter"/>
</dbReference>
<keyword evidence="4 13" id="KW-0227">DNA damage</keyword>
<dbReference type="STRING" id="169679.CSACC_01110"/>
<evidence type="ECO:0000256" key="1">
    <source>
        <dbReference type="ARBA" id="ARBA00004496"/>
    </source>
</evidence>
<comment type="similarity">
    <text evidence="10 13">In the N-terminal section; belongs to the UvrB family.</text>
</comment>
<keyword evidence="9 13" id="KW-0234">DNA repair</keyword>
<dbReference type="SMART" id="SM00490">
    <property type="entry name" value="HELICc"/>
    <property type="match status" value="1"/>
</dbReference>
<dbReference type="GO" id="GO:0005737">
    <property type="term" value="C:cytoplasm"/>
    <property type="evidence" value="ECO:0007669"/>
    <property type="project" value="UniProtKB-SubCell"/>
</dbReference>
<dbReference type="PROSITE" id="PS51192">
    <property type="entry name" value="HELICASE_ATP_BIND_1"/>
    <property type="match status" value="1"/>
</dbReference>
<dbReference type="AlphaFoldDB" id="A0A1S8N407"/>
<evidence type="ECO:0000256" key="8">
    <source>
        <dbReference type="ARBA" id="ARBA00023125"/>
    </source>
</evidence>
<keyword evidence="8 13" id="KW-0238">DNA-binding</keyword>
<evidence type="ECO:0000256" key="12">
    <source>
        <dbReference type="ARBA" id="ARBA00070128"/>
    </source>
</evidence>
<evidence type="ECO:0000256" key="5">
    <source>
        <dbReference type="ARBA" id="ARBA00022801"/>
    </source>
</evidence>
<evidence type="ECO:0000256" key="11">
    <source>
        <dbReference type="ARBA" id="ARBA00061399"/>
    </source>
</evidence>
<dbReference type="Gene3D" id="3.30.2060.10">
    <property type="entry name" value="Penicillin-binding protein 1b domain"/>
    <property type="match status" value="1"/>
</dbReference>
<dbReference type="InterPro" id="IPR047112">
    <property type="entry name" value="RecG/Mfd"/>
</dbReference>